<dbReference type="RefSeq" id="WP_155701464.1">
    <property type="nucleotide sequence ID" value="NZ_CP034235.1"/>
</dbReference>
<keyword evidence="2" id="KW-1185">Reference proteome</keyword>
<gene>
    <name evidence="1" type="ORF">EHS13_16815</name>
</gene>
<dbReference type="AlphaFoldDB" id="A0A6B8RKQ6"/>
<dbReference type="KEGG" id="ppsc:EHS13_16815"/>
<evidence type="ECO:0000313" key="1">
    <source>
        <dbReference type="EMBL" id="QGQ96427.1"/>
    </source>
</evidence>
<sequence>MVSYTRKHQDIVIRGVDAIGEILKSANAVEKRSILFCLDKYLDPYFWYNLPYFDEIIVLLEKHLFEKHDKEVKEDILQLLTDY</sequence>
<dbReference type="EMBL" id="CP034235">
    <property type="protein sequence ID" value="QGQ96427.1"/>
    <property type="molecule type" value="Genomic_DNA"/>
</dbReference>
<dbReference type="Proteomes" id="UP000426246">
    <property type="component" value="Chromosome"/>
</dbReference>
<organism evidence="1 2">
    <name type="scientific">Paenibacillus psychroresistens</name>
    <dbReference type="NCBI Taxonomy" id="1778678"/>
    <lineage>
        <taxon>Bacteria</taxon>
        <taxon>Bacillati</taxon>
        <taxon>Bacillota</taxon>
        <taxon>Bacilli</taxon>
        <taxon>Bacillales</taxon>
        <taxon>Paenibacillaceae</taxon>
        <taxon>Paenibacillus</taxon>
    </lineage>
</organism>
<proteinExistence type="predicted"/>
<protein>
    <submittedName>
        <fullName evidence="1">Uncharacterized protein</fullName>
    </submittedName>
</protein>
<evidence type="ECO:0000313" key="2">
    <source>
        <dbReference type="Proteomes" id="UP000426246"/>
    </source>
</evidence>
<reference evidence="2" key="1">
    <citation type="submission" date="2018-11" db="EMBL/GenBank/DDBJ databases">
        <title>Complete genome sequence of Paenibacillus sp. ML311-T8.</title>
        <authorList>
            <person name="Nam Y.-D."/>
            <person name="Kang J."/>
            <person name="Chung W.-H."/>
            <person name="Park Y.S."/>
        </authorList>
    </citation>
    <scope>NUCLEOTIDE SEQUENCE [LARGE SCALE GENOMIC DNA]</scope>
    <source>
        <strain evidence="2">ML311-T8</strain>
    </source>
</reference>
<accession>A0A6B8RKQ6</accession>
<dbReference type="OrthoDB" id="2088402at2"/>
<name>A0A6B8RKQ6_9BACL</name>